<name>A0A2R5FV94_NOSCO</name>
<reference evidence="5 6" key="1">
    <citation type="submission" date="2017-06" db="EMBL/GenBank/DDBJ databases">
        <title>Genome sequencing of cyanobaciteial culture collection at National Institute for Environmental Studies (NIES).</title>
        <authorList>
            <person name="Hirose Y."/>
            <person name="Shimura Y."/>
            <person name="Fujisawa T."/>
            <person name="Nakamura Y."/>
            <person name="Kawachi M."/>
        </authorList>
    </citation>
    <scope>NUCLEOTIDE SEQUENCE [LARGE SCALE GENOMIC DNA]</scope>
    <source>
        <strain evidence="5 6">NIES-4072</strain>
    </source>
</reference>
<dbReference type="OrthoDB" id="530235at2"/>
<dbReference type="Gene3D" id="1.10.150.130">
    <property type="match status" value="1"/>
</dbReference>
<keyword evidence="2" id="KW-0238">DNA-binding</keyword>
<evidence type="ECO:0000256" key="3">
    <source>
        <dbReference type="ARBA" id="ARBA00023172"/>
    </source>
</evidence>
<organism evidence="5 6">
    <name type="scientific">Nostoc commune NIES-4072</name>
    <dbReference type="NCBI Taxonomy" id="2005467"/>
    <lineage>
        <taxon>Bacteria</taxon>
        <taxon>Bacillati</taxon>
        <taxon>Cyanobacteriota</taxon>
        <taxon>Cyanophyceae</taxon>
        <taxon>Nostocales</taxon>
        <taxon>Nostocaceae</taxon>
        <taxon>Nostoc</taxon>
    </lineage>
</organism>
<dbReference type="GO" id="GO:0006310">
    <property type="term" value="P:DNA recombination"/>
    <property type="evidence" value="ECO:0007669"/>
    <property type="project" value="UniProtKB-KW"/>
</dbReference>
<dbReference type="InterPro" id="IPR010998">
    <property type="entry name" value="Integrase_recombinase_N"/>
</dbReference>
<proteinExistence type="inferred from homology"/>
<evidence type="ECO:0000313" key="6">
    <source>
        <dbReference type="Proteomes" id="UP000245124"/>
    </source>
</evidence>
<evidence type="ECO:0000259" key="4">
    <source>
        <dbReference type="PROSITE" id="PS51898"/>
    </source>
</evidence>
<dbReference type="RefSeq" id="WP_109012350.1">
    <property type="nucleotide sequence ID" value="NZ_BDUD01000001.1"/>
</dbReference>
<dbReference type="PANTHER" id="PTHR30349">
    <property type="entry name" value="PHAGE INTEGRASE-RELATED"/>
    <property type="match status" value="1"/>
</dbReference>
<dbReference type="GO" id="GO:0003677">
    <property type="term" value="F:DNA binding"/>
    <property type="evidence" value="ECO:0007669"/>
    <property type="project" value="UniProtKB-KW"/>
</dbReference>
<dbReference type="SUPFAM" id="SSF56349">
    <property type="entry name" value="DNA breaking-rejoining enzymes"/>
    <property type="match status" value="1"/>
</dbReference>
<dbReference type="EMBL" id="BDUD01000001">
    <property type="protein sequence ID" value="GBG22667.1"/>
    <property type="molecule type" value="Genomic_DNA"/>
</dbReference>
<dbReference type="InterPro" id="IPR002104">
    <property type="entry name" value="Integrase_catalytic"/>
</dbReference>
<dbReference type="PANTHER" id="PTHR30349:SF64">
    <property type="entry name" value="PROPHAGE INTEGRASE INTD-RELATED"/>
    <property type="match status" value="1"/>
</dbReference>
<sequence>MAVTIDPKTQKLNIRFRVNGYNKQFYISTGLKNSPKNRTITDSRWEEIQREISLGIFDPTLERYKFGSKNLNTEIKHSELSISDLWEKFCEFKARLIKPSTANNYETFGKILLKLPQSLTSAPQIREQLLQNHSYHVARQVISSLSSACDWAVDSKLIFSNPFKSLLLPKQKTQNDSIKAFTLEQRDLIIAEFERSATYSCYTSLVKFLFFTGCRPGEAFALCWGDVAQDCTKITINKSYATRVASLGATKNNKKRVFSCGSGSKLQNLLLSIRPISPDKNSLVFQSTLGQRVNLRILWRAWGGYWSKKKFYSGVVKQLSDKGQVPYLSVYGTRHTFATWAIAHGASPEKVAYWLGDTIQTVLIYYCHPDVTKSEAPDF</sequence>
<dbReference type="InterPro" id="IPR050090">
    <property type="entry name" value="Tyrosine_recombinase_XerCD"/>
</dbReference>
<gene>
    <name evidence="5" type="ORF">NIES4072_63790</name>
</gene>
<dbReference type="AlphaFoldDB" id="A0A2R5FV94"/>
<dbReference type="PROSITE" id="PS51898">
    <property type="entry name" value="TYR_RECOMBINASE"/>
    <property type="match status" value="1"/>
</dbReference>
<protein>
    <submittedName>
        <fullName evidence="5">Phage integrase family protein</fullName>
    </submittedName>
</protein>
<keyword evidence="6" id="KW-1185">Reference proteome</keyword>
<evidence type="ECO:0000256" key="2">
    <source>
        <dbReference type="ARBA" id="ARBA00023125"/>
    </source>
</evidence>
<comment type="similarity">
    <text evidence="1">Belongs to the 'phage' integrase family.</text>
</comment>
<evidence type="ECO:0000256" key="1">
    <source>
        <dbReference type="ARBA" id="ARBA00008857"/>
    </source>
</evidence>
<dbReference type="Proteomes" id="UP000245124">
    <property type="component" value="Unassembled WGS sequence"/>
</dbReference>
<dbReference type="Pfam" id="PF00589">
    <property type="entry name" value="Phage_integrase"/>
    <property type="match status" value="1"/>
</dbReference>
<accession>A0A2R5FV94</accession>
<dbReference type="InterPro" id="IPR011010">
    <property type="entry name" value="DNA_brk_join_enz"/>
</dbReference>
<keyword evidence="3" id="KW-0233">DNA recombination</keyword>
<evidence type="ECO:0000313" key="5">
    <source>
        <dbReference type="EMBL" id="GBG22667.1"/>
    </source>
</evidence>
<dbReference type="InterPro" id="IPR013762">
    <property type="entry name" value="Integrase-like_cat_sf"/>
</dbReference>
<feature type="domain" description="Tyr recombinase" evidence="4">
    <location>
        <begin position="176"/>
        <end position="379"/>
    </location>
</feature>
<dbReference type="Gene3D" id="1.10.443.10">
    <property type="entry name" value="Intergrase catalytic core"/>
    <property type="match status" value="1"/>
</dbReference>
<comment type="caution">
    <text evidence="5">The sequence shown here is derived from an EMBL/GenBank/DDBJ whole genome shotgun (WGS) entry which is preliminary data.</text>
</comment>
<dbReference type="GO" id="GO:0015074">
    <property type="term" value="P:DNA integration"/>
    <property type="evidence" value="ECO:0007669"/>
    <property type="project" value="InterPro"/>
</dbReference>